<keyword evidence="1" id="KW-0472">Membrane</keyword>
<proteinExistence type="predicted"/>
<protein>
    <submittedName>
        <fullName evidence="2">Uncharacterized protein</fullName>
    </submittedName>
</protein>
<dbReference type="EMBL" id="CAJHNH020006879">
    <property type="protein sequence ID" value="CAG5134145.1"/>
    <property type="molecule type" value="Genomic_DNA"/>
</dbReference>
<feature type="transmembrane region" description="Helical" evidence="1">
    <location>
        <begin position="52"/>
        <end position="71"/>
    </location>
</feature>
<reference evidence="2" key="1">
    <citation type="submission" date="2021-04" db="EMBL/GenBank/DDBJ databases">
        <authorList>
            <consortium name="Molecular Ecology Group"/>
        </authorList>
    </citation>
    <scope>NUCLEOTIDE SEQUENCE</scope>
</reference>
<gene>
    <name evidence="2" type="ORF">CUNI_LOCUS19703</name>
</gene>
<feature type="non-terminal residue" evidence="2">
    <location>
        <position position="158"/>
    </location>
</feature>
<evidence type="ECO:0000313" key="2">
    <source>
        <dbReference type="EMBL" id="CAG5134145.1"/>
    </source>
</evidence>
<dbReference type="AlphaFoldDB" id="A0A8S4A2G1"/>
<keyword evidence="3" id="KW-1185">Reference proteome</keyword>
<evidence type="ECO:0000256" key="1">
    <source>
        <dbReference type="SAM" id="Phobius"/>
    </source>
</evidence>
<organism evidence="2 3">
    <name type="scientific">Candidula unifasciata</name>
    <dbReference type="NCBI Taxonomy" id="100452"/>
    <lineage>
        <taxon>Eukaryota</taxon>
        <taxon>Metazoa</taxon>
        <taxon>Spiralia</taxon>
        <taxon>Lophotrochozoa</taxon>
        <taxon>Mollusca</taxon>
        <taxon>Gastropoda</taxon>
        <taxon>Heterobranchia</taxon>
        <taxon>Euthyneura</taxon>
        <taxon>Panpulmonata</taxon>
        <taxon>Eupulmonata</taxon>
        <taxon>Stylommatophora</taxon>
        <taxon>Helicina</taxon>
        <taxon>Helicoidea</taxon>
        <taxon>Geomitridae</taxon>
        <taxon>Candidula</taxon>
    </lineage>
</organism>
<sequence length="158" mass="18561">VACDTCYKDESLGDRDGNVYYCNSKDLSRCCREKDQWTCCVTESKKNITEQLQLWGAVAAFIVVIVILFMFCKNDISCCNSDLSLKDRWYNFRHKEKNREAHIVKKDQHIRETYYDNPIADFEGPSNYYPPLREPYNFPPLSPQHGIKNYDNMNQSYA</sequence>
<dbReference type="Proteomes" id="UP000678393">
    <property type="component" value="Unassembled WGS sequence"/>
</dbReference>
<accession>A0A8S4A2G1</accession>
<name>A0A8S4A2G1_9EUPU</name>
<evidence type="ECO:0000313" key="3">
    <source>
        <dbReference type="Proteomes" id="UP000678393"/>
    </source>
</evidence>
<dbReference type="OrthoDB" id="6379279at2759"/>
<comment type="caution">
    <text evidence="2">The sequence shown here is derived from an EMBL/GenBank/DDBJ whole genome shotgun (WGS) entry which is preliminary data.</text>
</comment>
<keyword evidence="1" id="KW-1133">Transmembrane helix</keyword>
<keyword evidence="1" id="KW-0812">Transmembrane</keyword>